<feature type="region of interest" description="Disordered" evidence="2">
    <location>
        <begin position="1012"/>
        <end position="1075"/>
    </location>
</feature>
<dbReference type="eggNOG" id="KOG1050">
    <property type="taxonomic scope" value="Eukaryota"/>
</dbReference>
<dbReference type="Gene3D" id="3.40.50.2000">
    <property type="entry name" value="Glycogen Phosphorylase B"/>
    <property type="match status" value="2"/>
</dbReference>
<dbReference type="GO" id="GO:2001070">
    <property type="term" value="F:starch binding"/>
    <property type="evidence" value="ECO:0007669"/>
    <property type="project" value="InterPro"/>
</dbReference>
<dbReference type="InterPro" id="IPR013784">
    <property type="entry name" value="Carb-bd-like_fold"/>
</dbReference>
<dbReference type="STRING" id="2880.D7G011"/>
<dbReference type="SUPFAM" id="SSF53756">
    <property type="entry name" value="UDP-Glycosyltransferase/glycogen phosphorylase"/>
    <property type="match status" value="1"/>
</dbReference>
<reference evidence="4 5" key="1">
    <citation type="journal article" date="2010" name="Nature">
        <title>The Ectocarpus genome and the independent evolution of multicellularity in brown algae.</title>
        <authorList>
            <person name="Cock J.M."/>
            <person name="Sterck L."/>
            <person name="Rouze P."/>
            <person name="Scornet D."/>
            <person name="Allen A.E."/>
            <person name="Amoutzias G."/>
            <person name="Anthouard V."/>
            <person name="Artiguenave F."/>
            <person name="Aury J.M."/>
            <person name="Badger J.H."/>
            <person name="Beszteri B."/>
            <person name="Billiau K."/>
            <person name="Bonnet E."/>
            <person name="Bothwell J.H."/>
            <person name="Bowler C."/>
            <person name="Boyen C."/>
            <person name="Brownlee C."/>
            <person name="Carrano C.J."/>
            <person name="Charrier B."/>
            <person name="Cho G.Y."/>
            <person name="Coelho S.M."/>
            <person name="Collen J."/>
            <person name="Corre E."/>
            <person name="Da Silva C."/>
            <person name="Delage L."/>
            <person name="Delaroque N."/>
            <person name="Dittami S.M."/>
            <person name="Doulbeau S."/>
            <person name="Elias M."/>
            <person name="Farnham G."/>
            <person name="Gachon C.M."/>
            <person name="Gschloessl B."/>
            <person name="Heesch S."/>
            <person name="Jabbari K."/>
            <person name="Jubin C."/>
            <person name="Kawai H."/>
            <person name="Kimura K."/>
            <person name="Kloareg B."/>
            <person name="Kupper F.C."/>
            <person name="Lang D."/>
            <person name="Le Bail A."/>
            <person name="Leblanc C."/>
            <person name="Lerouge P."/>
            <person name="Lohr M."/>
            <person name="Lopez P.J."/>
            <person name="Martens C."/>
            <person name="Maumus F."/>
            <person name="Michel G."/>
            <person name="Miranda-Saavedra D."/>
            <person name="Morales J."/>
            <person name="Moreau H."/>
            <person name="Motomura T."/>
            <person name="Nagasato C."/>
            <person name="Napoli C.A."/>
            <person name="Nelson D.R."/>
            <person name="Nyvall-Collen P."/>
            <person name="Peters A.F."/>
            <person name="Pommier C."/>
            <person name="Potin P."/>
            <person name="Poulain J."/>
            <person name="Quesneville H."/>
            <person name="Read B."/>
            <person name="Rensing S.A."/>
            <person name="Ritter A."/>
            <person name="Rousvoal S."/>
            <person name="Samanta M."/>
            <person name="Samson G."/>
            <person name="Schroeder D.C."/>
            <person name="Segurens B."/>
            <person name="Strittmatter M."/>
            <person name="Tonon T."/>
            <person name="Tregear J.W."/>
            <person name="Valentin K."/>
            <person name="von Dassow P."/>
            <person name="Yamagishi T."/>
            <person name="Van de Peer Y."/>
            <person name="Wincker P."/>
        </authorList>
    </citation>
    <scope>NUCLEOTIDE SEQUENCE [LARGE SCALE GENOMIC DNA]</scope>
    <source>
        <strain evidence="5">Ec32 / CCAP1310/4</strain>
    </source>
</reference>
<dbReference type="GO" id="GO:0004805">
    <property type="term" value="F:trehalose-phosphatase activity"/>
    <property type="evidence" value="ECO:0007669"/>
    <property type="project" value="TreeGrafter"/>
</dbReference>
<dbReference type="Gene3D" id="3.40.50.1000">
    <property type="entry name" value="HAD superfamily/HAD-like"/>
    <property type="match status" value="2"/>
</dbReference>
<dbReference type="Pfam" id="PF02358">
    <property type="entry name" value="Trehalose_PPase"/>
    <property type="match status" value="1"/>
</dbReference>
<dbReference type="SMART" id="SM01065">
    <property type="entry name" value="CBM_2"/>
    <property type="match status" value="1"/>
</dbReference>
<dbReference type="AlphaFoldDB" id="D7G011"/>
<evidence type="ECO:0000259" key="3">
    <source>
        <dbReference type="PROSITE" id="PS51166"/>
    </source>
</evidence>
<dbReference type="OrthoDB" id="755951at2759"/>
<dbReference type="InParanoid" id="D7G011"/>
<evidence type="ECO:0000256" key="2">
    <source>
        <dbReference type="SAM" id="MobiDB-lite"/>
    </source>
</evidence>
<comment type="similarity">
    <text evidence="1">In the N-terminal section; belongs to the glycosyltransferase 20 family.</text>
</comment>
<dbReference type="Proteomes" id="UP000002630">
    <property type="component" value="Linkage Group LG21"/>
</dbReference>
<keyword evidence="4" id="KW-0808">Transferase</keyword>
<dbReference type="GO" id="GO:0005992">
    <property type="term" value="P:trehalose biosynthetic process"/>
    <property type="evidence" value="ECO:0007669"/>
    <property type="project" value="InterPro"/>
</dbReference>
<dbReference type="EMBL" id="FN648586">
    <property type="protein sequence ID" value="CBJ48636.1"/>
    <property type="molecule type" value="Genomic_DNA"/>
</dbReference>
<dbReference type="EC" id="2.4.1.15" evidence="4"/>
<accession>D7G011</accession>
<evidence type="ECO:0000313" key="5">
    <source>
        <dbReference type="Proteomes" id="UP000002630"/>
    </source>
</evidence>
<dbReference type="InterPro" id="IPR013783">
    <property type="entry name" value="Ig-like_fold"/>
</dbReference>
<dbReference type="Pfam" id="PF00982">
    <property type="entry name" value="Glyco_transf_20"/>
    <property type="match status" value="1"/>
</dbReference>
<dbReference type="GO" id="GO:0003825">
    <property type="term" value="F:alpha,alpha-trehalose-phosphate synthase (UDP-forming) activity"/>
    <property type="evidence" value="ECO:0007669"/>
    <property type="project" value="UniProtKB-EC"/>
</dbReference>
<gene>
    <name evidence="4" type="primary">TPS</name>
    <name evidence="4" type="ORF">Esi_0039_0126</name>
</gene>
<dbReference type="PANTHER" id="PTHR10788:SF94">
    <property type="entry name" value="ALPHA,ALPHA-TREHALOSE-PHOSPHATE SYNTHASE [UDP-FORMING] 5"/>
    <property type="match status" value="1"/>
</dbReference>
<protein>
    <submittedName>
        <fullName evidence="4">Trehalose 6-phosphate synthase, family GT20 / Trehalose 6-phosphate phosphatase</fullName>
        <ecNumber evidence="4">2.4.1.15</ecNumber>
    </submittedName>
</protein>
<dbReference type="InterPro" id="IPR001830">
    <property type="entry name" value="Glyco_trans_20"/>
</dbReference>
<keyword evidence="5" id="KW-1185">Reference proteome</keyword>
<dbReference type="Gene3D" id="2.60.40.10">
    <property type="entry name" value="Immunoglobulins"/>
    <property type="match status" value="1"/>
</dbReference>
<dbReference type="SUPFAM" id="SSF56784">
    <property type="entry name" value="HAD-like"/>
    <property type="match status" value="2"/>
</dbReference>
<dbReference type="Pfam" id="PF00686">
    <property type="entry name" value="CBM_20"/>
    <property type="match status" value="1"/>
</dbReference>
<organism evidence="4 5">
    <name type="scientific">Ectocarpus siliculosus</name>
    <name type="common">Brown alga</name>
    <name type="synonym">Conferva siliculosa</name>
    <dbReference type="NCBI Taxonomy" id="2880"/>
    <lineage>
        <taxon>Eukaryota</taxon>
        <taxon>Sar</taxon>
        <taxon>Stramenopiles</taxon>
        <taxon>Ochrophyta</taxon>
        <taxon>PX clade</taxon>
        <taxon>Phaeophyceae</taxon>
        <taxon>Ectocarpales</taxon>
        <taxon>Ectocarpaceae</taxon>
        <taxon>Ectocarpus</taxon>
    </lineage>
</organism>
<dbReference type="GO" id="GO:0005829">
    <property type="term" value="C:cytosol"/>
    <property type="evidence" value="ECO:0007669"/>
    <property type="project" value="TreeGrafter"/>
</dbReference>
<sequence>MAVSGKGALSFRVIARVGKGEQVMVCGDAPCLGSGDPERALPLFTTPADYPLWFSKEELPRPAGSKTAHDFRYCVYRGGRDGGVVVASFYLPVTLTRRTASDTSGETAGVPEDKADGDGGGGADCGGWVAEWDHEQLIAMQPAVVKALLKLNCVPVFLTKSITHQCYYSYCKGVLWPVMHGMLEMYDDLPNSLLDDAAITQGWQAYKQVNRAFRDKVVEVFHEGDMIWIHGFHLAILPAFLDRTVKVARIGLFLHTPFPPGEVFRALPHREDLLRGMLGADQVGFHRFSDSQHFMTSCRRLLGLTHLHSQETGLVQIVHGAKPTILTARHAGVDPDAVRASLREEGSREEVDRLTGLHGDRVVVAGVERVEKIKGVWLKLLAFEDMLRRYPGLVGRVSMHEVGIANPARGSDYRACQESLSELADRMNAKHGAGTVIYEERDPKDATLARRAALMSVSSVFVKTPVHNGLSTMPIEFRVVQEHLRAEARDKQLSGGSPGVLILSEAVSCSPTMRGSLSVNPWQVEAVADAMADAVMAEAGERIALHEEDMEWCETNTTAQWAEDVLGVLTTVPKENRNRYATTGLGLTSRVVGTDPTFKRLDTNCARRAYGASKQRVFLLDYGGTLVKESPIAQPKAMDAKADFDRRKSKAAGLRPGRAVQEGLAELCRDPCNIVFVVSGRGKDELQAAFGHIKGLGLAAEHGSFYRWPSNDRESGGVGVGGDGWEALHPGLMDTAWKSVARRFMQNFQGEATSPVRRFYIWTNQKDTFVVVSANQVHTHGSYIEEKGTAMLWHYGDAEPEFGAMQAKKLQDELTDVLRFSGATNTPVEGVLFAGTTPAGTTTGVVGGGGGGGGGGGIENINICKNSGSSKAASMSKMMMGLNVNVSTTAVTGSTRSNSVASFASEGFGAIEITHEDGLNSDTGSGGAYLEVRARGANKGNFVHMVLDRLGWPSEVSSFPAPADATDTDAAVSTASSAGGRFCLCVGDDVSDEEMFIAVKSYEGVATSKGQCSVGPSASPASAPFHTDGPGAEAAPAFTPPSVLPTGKENVTPAAESGRHQAMQQQQQPPPPQTHLFTVTVGSKPSDADAWLPGVTAVVSLLRILGRVTSRHGTAQRSMLAPRAAAVGISNSPMLEPHRGMTQSVSPTRSFRSASASNADAGDATASGTTVKNHSSMASFADGGGAFDPIPEVSMAVRAMNVGQGMPVVRRHSYTIGGKPRISLSLAEFLQSVAQPESEPPSF</sequence>
<dbReference type="PANTHER" id="PTHR10788">
    <property type="entry name" value="TREHALOSE-6-PHOSPHATE SYNTHASE"/>
    <property type="match status" value="1"/>
</dbReference>
<name>D7G011_ECTSI</name>
<dbReference type="InterPro" id="IPR002044">
    <property type="entry name" value="CBM20"/>
</dbReference>
<dbReference type="InterPro" id="IPR023214">
    <property type="entry name" value="HAD_sf"/>
</dbReference>
<dbReference type="SUPFAM" id="SSF49452">
    <property type="entry name" value="Starch-binding domain-like"/>
    <property type="match status" value="1"/>
</dbReference>
<evidence type="ECO:0000313" key="4">
    <source>
        <dbReference type="EMBL" id="CBJ48636.1"/>
    </source>
</evidence>
<evidence type="ECO:0000256" key="1">
    <source>
        <dbReference type="ARBA" id="ARBA00005409"/>
    </source>
</evidence>
<keyword evidence="4" id="KW-0328">Glycosyltransferase</keyword>
<feature type="domain" description="CBM20" evidence="3">
    <location>
        <begin position="1"/>
        <end position="117"/>
    </location>
</feature>
<dbReference type="InterPro" id="IPR003337">
    <property type="entry name" value="Trehalose_PPase"/>
</dbReference>
<dbReference type="InterPro" id="IPR036412">
    <property type="entry name" value="HAD-like_sf"/>
</dbReference>
<dbReference type="PROSITE" id="PS51166">
    <property type="entry name" value="CBM20"/>
    <property type="match status" value="1"/>
</dbReference>
<dbReference type="EMBL" id="FN649746">
    <property type="protein sequence ID" value="CBJ48636.1"/>
    <property type="molecule type" value="Genomic_DNA"/>
</dbReference>
<proteinExistence type="inferred from homology"/>